<dbReference type="SUPFAM" id="SSF48403">
    <property type="entry name" value="Ankyrin repeat"/>
    <property type="match status" value="1"/>
</dbReference>
<keyword evidence="5 7" id="KW-0040">ANK repeat</keyword>
<evidence type="ECO:0000256" key="4">
    <source>
        <dbReference type="ARBA" id="ARBA00022989"/>
    </source>
</evidence>
<evidence type="ECO:0000313" key="11">
    <source>
        <dbReference type="Proteomes" id="UP001281410"/>
    </source>
</evidence>
<sequence>MALSSISSSNTCQSKSNVYFSFRGEDTRNKIASHLYAALQEKHIETFIDLECRQKHRQIVIPVFYFIDPSYVRNQSGSFAAAFTKHQQIVKIVSLDQVQRWKDALKEAANLSCFDSCAYKNECGRSVGFRRPSIFKTTKKVSRCWRMDSCSEFFSKKETENYLFSRKRYEIPSFGSPVDVLLFAVWRGDEERVAKILQESPESALESDDGGNTALHLACNEGNLAMVRLLIKSHTQLCLMKNKDKRTPLHIAVMRDREDLVSELLSACPESVMLVSATEETPLHAAIRQWQEIFLERCIESIQKRSDYVHLINKTDRAGNRQQFLIIRLLPSDKPSCDGKVEVNSMNGGCFTNLDILDVLPHEGMRDREIEMFLQREGAFRARDSGKVKLDFSNNVKWTESQRNRDQSSHLQANWPMKTKHKTPRDAYHVLLITAAVILAITFHAALNAPGGKYKSSFSSSLGFQVGKQSSNYLLRLFIWFDSIAFITSAASMIIILMHEIPLKPWMLISVLSIYGAYICLIIAVSPRDALPVFLLGSPTILLASMSKHLALHSTLLKLLQFLWVRVYKK</sequence>
<feature type="transmembrane region" description="Helical" evidence="8">
    <location>
        <begin position="477"/>
        <end position="498"/>
    </location>
</feature>
<dbReference type="SMART" id="SM00255">
    <property type="entry name" value="TIR"/>
    <property type="match status" value="1"/>
</dbReference>
<comment type="caution">
    <text evidence="10">The sequence shown here is derived from an EMBL/GenBank/DDBJ whole genome shotgun (WGS) entry which is preliminary data.</text>
</comment>
<evidence type="ECO:0000313" key="10">
    <source>
        <dbReference type="EMBL" id="KAK3221152.1"/>
    </source>
</evidence>
<evidence type="ECO:0000256" key="8">
    <source>
        <dbReference type="SAM" id="Phobius"/>
    </source>
</evidence>
<evidence type="ECO:0000259" key="9">
    <source>
        <dbReference type="SMART" id="SM00255"/>
    </source>
</evidence>
<dbReference type="Gene3D" id="1.25.40.20">
    <property type="entry name" value="Ankyrin repeat-containing domain"/>
    <property type="match status" value="1"/>
</dbReference>
<dbReference type="SUPFAM" id="SSF52200">
    <property type="entry name" value="Toll/Interleukin receptor TIR domain"/>
    <property type="match status" value="1"/>
</dbReference>
<proteinExistence type="predicted"/>
<evidence type="ECO:0000256" key="5">
    <source>
        <dbReference type="ARBA" id="ARBA00023043"/>
    </source>
</evidence>
<dbReference type="InterPro" id="IPR035897">
    <property type="entry name" value="Toll_tir_struct_dom_sf"/>
</dbReference>
<dbReference type="Proteomes" id="UP001281410">
    <property type="component" value="Unassembled WGS sequence"/>
</dbReference>
<dbReference type="InterPro" id="IPR036770">
    <property type="entry name" value="Ankyrin_rpt-contain_sf"/>
</dbReference>
<evidence type="ECO:0000256" key="6">
    <source>
        <dbReference type="ARBA" id="ARBA00023136"/>
    </source>
</evidence>
<gene>
    <name evidence="10" type="ORF">Dsin_015122</name>
</gene>
<dbReference type="Pfam" id="PF01582">
    <property type="entry name" value="TIR"/>
    <property type="match status" value="2"/>
</dbReference>
<evidence type="ECO:0000256" key="2">
    <source>
        <dbReference type="ARBA" id="ARBA00022692"/>
    </source>
</evidence>
<keyword evidence="3" id="KW-0677">Repeat</keyword>
<dbReference type="PROSITE" id="PS50088">
    <property type="entry name" value="ANK_REPEAT"/>
    <property type="match status" value="1"/>
</dbReference>
<dbReference type="SMART" id="SM00248">
    <property type="entry name" value="ANK"/>
    <property type="match status" value="2"/>
</dbReference>
<dbReference type="Pfam" id="PF12796">
    <property type="entry name" value="Ank_2"/>
    <property type="match status" value="1"/>
</dbReference>
<dbReference type="InterPro" id="IPR002110">
    <property type="entry name" value="Ankyrin_rpt"/>
</dbReference>
<dbReference type="InterPro" id="IPR000157">
    <property type="entry name" value="TIR_dom"/>
</dbReference>
<feature type="transmembrane region" description="Helical" evidence="8">
    <location>
        <begin position="427"/>
        <end position="447"/>
    </location>
</feature>
<feature type="transmembrane region" description="Helical" evidence="8">
    <location>
        <begin position="505"/>
        <end position="525"/>
    </location>
</feature>
<feature type="repeat" description="ANK" evidence="7">
    <location>
        <begin position="210"/>
        <end position="242"/>
    </location>
</feature>
<dbReference type="Pfam" id="PF13962">
    <property type="entry name" value="PGG"/>
    <property type="match status" value="1"/>
</dbReference>
<name>A0AAE0EAY7_9ROSI</name>
<dbReference type="GO" id="GO:0005886">
    <property type="term" value="C:plasma membrane"/>
    <property type="evidence" value="ECO:0007669"/>
    <property type="project" value="TreeGrafter"/>
</dbReference>
<dbReference type="PANTHER" id="PTHR24186">
    <property type="entry name" value="PROTEIN PHOSPHATASE 1 REGULATORY SUBUNIT"/>
    <property type="match status" value="1"/>
</dbReference>
<dbReference type="GO" id="GO:0007165">
    <property type="term" value="P:signal transduction"/>
    <property type="evidence" value="ECO:0007669"/>
    <property type="project" value="InterPro"/>
</dbReference>
<keyword evidence="6 8" id="KW-0472">Membrane</keyword>
<keyword evidence="4 8" id="KW-1133">Transmembrane helix</keyword>
<evidence type="ECO:0000256" key="1">
    <source>
        <dbReference type="ARBA" id="ARBA00004141"/>
    </source>
</evidence>
<feature type="domain" description="TIR" evidence="9">
    <location>
        <begin position="15"/>
        <end position="111"/>
    </location>
</feature>
<reference evidence="10" key="1">
    <citation type="journal article" date="2023" name="Plant J.">
        <title>Genome sequences and population genomics provide insights into the demographic history, inbreeding, and mutation load of two 'living fossil' tree species of Dipteronia.</title>
        <authorList>
            <person name="Feng Y."/>
            <person name="Comes H.P."/>
            <person name="Chen J."/>
            <person name="Zhu S."/>
            <person name="Lu R."/>
            <person name="Zhang X."/>
            <person name="Li P."/>
            <person name="Qiu J."/>
            <person name="Olsen K.M."/>
            <person name="Qiu Y."/>
        </authorList>
    </citation>
    <scope>NUCLEOTIDE SEQUENCE</scope>
    <source>
        <strain evidence="10">NBL</strain>
    </source>
</reference>
<keyword evidence="2 8" id="KW-0812">Transmembrane</keyword>
<dbReference type="Gene3D" id="3.40.50.10140">
    <property type="entry name" value="Toll/interleukin-1 receptor homology (TIR) domain"/>
    <property type="match status" value="2"/>
</dbReference>
<protein>
    <recommendedName>
        <fullName evidence="9">TIR domain-containing protein</fullName>
    </recommendedName>
</protein>
<evidence type="ECO:0000256" key="3">
    <source>
        <dbReference type="ARBA" id="ARBA00022737"/>
    </source>
</evidence>
<dbReference type="PROSITE" id="PS50297">
    <property type="entry name" value="ANK_REP_REGION"/>
    <property type="match status" value="1"/>
</dbReference>
<dbReference type="PANTHER" id="PTHR24186:SF38">
    <property type="entry name" value="ANKYRIN REPEAT FAMILY PROTEIN"/>
    <property type="match status" value="1"/>
</dbReference>
<keyword evidence="11" id="KW-1185">Reference proteome</keyword>
<dbReference type="InterPro" id="IPR026961">
    <property type="entry name" value="PGG_dom"/>
</dbReference>
<organism evidence="10 11">
    <name type="scientific">Dipteronia sinensis</name>
    <dbReference type="NCBI Taxonomy" id="43782"/>
    <lineage>
        <taxon>Eukaryota</taxon>
        <taxon>Viridiplantae</taxon>
        <taxon>Streptophyta</taxon>
        <taxon>Embryophyta</taxon>
        <taxon>Tracheophyta</taxon>
        <taxon>Spermatophyta</taxon>
        <taxon>Magnoliopsida</taxon>
        <taxon>eudicotyledons</taxon>
        <taxon>Gunneridae</taxon>
        <taxon>Pentapetalae</taxon>
        <taxon>rosids</taxon>
        <taxon>malvids</taxon>
        <taxon>Sapindales</taxon>
        <taxon>Sapindaceae</taxon>
        <taxon>Hippocastanoideae</taxon>
        <taxon>Acereae</taxon>
        <taxon>Dipteronia</taxon>
    </lineage>
</organism>
<evidence type="ECO:0000256" key="7">
    <source>
        <dbReference type="PROSITE-ProRule" id="PRU00023"/>
    </source>
</evidence>
<accession>A0AAE0EAY7</accession>
<feature type="transmembrane region" description="Helical" evidence="8">
    <location>
        <begin position="531"/>
        <end position="551"/>
    </location>
</feature>
<dbReference type="EMBL" id="JANJYJ010000004">
    <property type="protein sequence ID" value="KAK3221152.1"/>
    <property type="molecule type" value="Genomic_DNA"/>
</dbReference>
<dbReference type="AlphaFoldDB" id="A0AAE0EAY7"/>
<comment type="subcellular location">
    <subcellularLocation>
        <location evidence="1">Membrane</location>
        <topology evidence="1">Multi-pass membrane protein</topology>
    </subcellularLocation>
</comment>